<dbReference type="PANTHER" id="PTHR10954:SF18">
    <property type="entry name" value="RIBONUCLEASE HII"/>
    <property type="match status" value="1"/>
</dbReference>
<evidence type="ECO:0000256" key="10">
    <source>
        <dbReference type="ARBA" id="ARBA00022723"/>
    </source>
</evidence>
<feature type="domain" description="RNase H type-2" evidence="17">
    <location>
        <begin position="13"/>
        <end position="201"/>
    </location>
</feature>
<dbReference type="PROSITE" id="PS51257">
    <property type="entry name" value="PROKAR_LIPOPROTEIN"/>
    <property type="match status" value="1"/>
</dbReference>
<evidence type="ECO:0000256" key="13">
    <source>
        <dbReference type="ARBA" id="ARBA00023211"/>
    </source>
</evidence>
<keyword evidence="10 14" id="KW-0479">Metal-binding</keyword>
<evidence type="ECO:0000256" key="7">
    <source>
        <dbReference type="ARBA" id="ARBA00019179"/>
    </source>
</evidence>
<dbReference type="InterPro" id="IPR022898">
    <property type="entry name" value="RNase_HII"/>
</dbReference>
<evidence type="ECO:0000256" key="1">
    <source>
        <dbReference type="ARBA" id="ARBA00000077"/>
    </source>
</evidence>
<proteinExistence type="inferred from homology"/>
<dbReference type="GO" id="GO:0005737">
    <property type="term" value="C:cytoplasm"/>
    <property type="evidence" value="ECO:0007669"/>
    <property type="project" value="UniProtKB-SubCell"/>
</dbReference>
<dbReference type="OrthoDB" id="9803420at2"/>
<evidence type="ECO:0000256" key="15">
    <source>
        <dbReference type="PROSITE-ProRule" id="PRU01319"/>
    </source>
</evidence>
<comment type="subcellular location">
    <subcellularLocation>
        <location evidence="4 14">Cytoplasm</location>
    </subcellularLocation>
</comment>
<dbReference type="GO" id="GO:0004523">
    <property type="term" value="F:RNA-DNA hybrid ribonuclease activity"/>
    <property type="evidence" value="ECO:0007669"/>
    <property type="project" value="UniProtKB-UniRule"/>
</dbReference>
<dbReference type="GO" id="GO:0032299">
    <property type="term" value="C:ribonuclease H2 complex"/>
    <property type="evidence" value="ECO:0007669"/>
    <property type="project" value="TreeGrafter"/>
</dbReference>
<dbReference type="AlphaFoldDB" id="A0A449B267"/>
<evidence type="ECO:0000256" key="2">
    <source>
        <dbReference type="ARBA" id="ARBA00001946"/>
    </source>
</evidence>
<evidence type="ECO:0000256" key="14">
    <source>
        <dbReference type="HAMAP-Rule" id="MF_00052"/>
    </source>
</evidence>
<feature type="binding site" evidence="14 15">
    <location>
        <position position="19"/>
    </location>
    <ligand>
        <name>a divalent metal cation</name>
        <dbReference type="ChEBI" id="CHEBI:60240"/>
    </ligand>
</feature>
<dbReference type="GO" id="GO:0030145">
    <property type="term" value="F:manganese ion binding"/>
    <property type="evidence" value="ECO:0007669"/>
    <property type="project" value="UniProtKB-UniRule"/>
</dbReference>
<sequence length="202" mass="23010">MLDYEKRFLSTKKVIAGCDEAGRGSWAGPLVAACVIMPYNREIKGINDSKKLSPLKRLELFEEIFDHALEVQICSRSVEDINNSNPKEQSKIAMTNCINQMKISPEVVITDFEKIFVHLEQINLVKGDQKSYNVAAASIIAKVYRDNLMIELDKKYPGYGFANHKGYGTKKHKEAIDKKGIIPIHRIKYKPIKEHILKVSKF</sequence>
<dbReference type="GO" id="GO:0006298">
    <property type="term" value="P:mismatch repair"/>
    <property type="evidence" value="ECO:0007669"/>
    <property type="project" value="TreeGrafter"/>
</dbReference>
<dbReference type="SUPFAM" id="SSF53098">
    <property type="entry name" value="Ribonuclease H-like"/>
    <property type="match status" value="1"/>
</dbReference>
<comment type="catalytic activity">
    <reaction evidence="1 14 15 16">
        <text>Endonucleolytic cleavage to 5'-phosphomonoester.</text>
        <dbReference type="EC" id="3.1.26.4"/>
    </reaction>
</comment>
<evidence type="ECO:0000256" key="5">
    <source>
        <dbReference type="ARBA" id="ARBA00007383"/>
    </source>
</evidence>
<evidence type="ECO:0000259" key="17">
    <source>
        <dbReference type="PROSITE" id="PS51975"/>
    </source>
</evidence>
<dbReference type="InterPro" id="IPR001352">
    <property type="entry name" value="RNase_HII/HIII"/>
</dbReference>
<evidence type="ECO:0000256" key="9">
    <source>
        <dbReference type="ARBA" id="ARBA00022722"/>
    </source>
</evidence>
<dbReference type="HAMAP" id="MF_00052_B">
    <property type="entry name" value="RNase_HII_B"/>
    <property type="match status" value="1"/>
</dbReference>
<dbReference type="EC" id="3.1.26.4" evidence="6 14"/>
<dbReference type="GO" id="GO:0003723">
    <property type="term" value="F:RNA binding"/>
    <property type="evidence" value="ECO:0007669"/>
    <property type="project" value="UniProtKB-UniRule"/>
</dbReference>
<evidence type="ECO:0000256" key="8">
    <source>
        <dbReference type="ARBA" id="ARBA00022490"/>
    </source>
</evidence>
<feature type="binding site" evidence="14 15">
    <location>
        <position position="20"/>
    </location>
    <ligand>
        <name>a divalent metal cation</name>
        <dbReference type="ChEBI" id="CHEBI:60240"/>
    </ligand>
</feature>
<comment type="similarity">
    <text evidence="5 14 16">Belongs to the RNase HII family.</text>
</comment>
<evidence type="ECO:0000256" key="12">
    <source>
        <dbReference type="ARBA" id="ARBA00022801"/>
    </source>
</evidence>
<protein>
    <recommendedName>
        <fullName evidence="7 14">Ribonuclease HII</fullName>
        <shortName evidence="14">RNase HII</shortName>
        <ecNumber evidence="6 14">3.1.26.4</ecNumber>
    </recommendedName>
</protein>
<dbReference type="PROSITE" id="PS51975">
    <property type="entry name" value="RNASE_H_2"/>
    <property type="match status" value="1"/>
</dbReference>
<dbReference type="PANTHER" id="PTHR10954">
    <property type="entry name" value="RIBONUCLEASE H2 SUBUNIT A"/>
    <property type="match status" value="1"/>
</dbReference>
<evidence type="ECO:0000313" key="19">
    <source>
        <dbReference type="Proteomes" id="UP000290985"/>
    </source>
</evidence>
<organism evidence="18 19">
    <name type="scientific">Mycoplasmopsis citelli</name>
    <dbReference type="NCBI Taxonomy" id="171281"/>
    <lineage>
        <taxon>Bacteria</taxon>
        <taxon>Bacillati</taxon>
        <taxon>Mycoplasmatota</taxon>
        <taxon>Mycoplasmoidales</taxon>
        <taxon>Metamycoplasmataceae</taxon>
        <taxon>Mycoplasmopsis</taxon>
    </lineage>
</organism>
<accession>A0A449B267</accession>
<dbReference type="CDD" id="cd07182">
    <property type="entry name" value="RNase_HII_bacteria_HII_like"/>
    <property type="match status" value="1"/>
</dbReference>
<dbReference type="KEGG" id="mcit:NCTC10181_00549"/>
<evidence type="ECO:0000313" key="18">
    <source>
        <dbReference type="EMBL" id="VEU74690.1"/>
    </source>
</evidence>
<dbReference type="InterPro" id="IPR024567">
    <property type="entry name" value="RNase_HII/HIII_dom"/>
</dbReference>
<feature type="binding site" evidence="14 15">
    <location>
        <position position="111"/>
    </location>
    <ligand>
        <name>a divalent metal cation</name>
        <dbReference type="ChEBI" id="CHEBI:60240"/>
    </ligand>
</feature>
<dbReference type="RefSeq" id="WP_129725497.1">
    <property type="nucleotide sequence ID" value="NZ_LR215036.1"/>
</dbReference>
<reference evidence="18 19" key="1">
    <citation type="submission" date="2019-01" db="EMBL/GenBank/DDBJ databases">
        <authorList>
            <consortium name="Pathogen Informatics"/>
        </authorList>
    </citation>
    <scope>NUCLEOTIDE SEQUENCE [LARGE SCALE GENOMIC DNA]</scope>
    <source>
        <strain evidence="18 19">NCTC10181</strain>
    </source>
</reference>
<dbReference type="InterPro" id="IPR036397">
    <property type="entry name" value="RNaseH_sf"/>
</dbReference>
<name>A0A449B267_9BACT</name>
<evidence type="ECO:0000256" key="4">
    <source>
        <dbReference type="ARBA" id="ARBA00004496"/>
    </source>
</evidence>
<dbReference type="EMBL" id="LR215036">
    <property type="protein sequence ID" value="VEU74690.1"/>
    <property type="molecule type" value="Genomic_DNA"/>
</dbReference>
<comment type="function">
    <text evidence="3 14 16">Endonuclease that specifically degrades the RNA of RNA-DNA hybrids.</text>
</comment>
<evidence type="ECO:0000256" key="3">
    <source>
        <dbReference type="ARBA" id="ARBA00004065"/>
    </source>
</evidence>
<keyword evidence="11 14" id="KW-0255">Endonuclease</keyword>
<dbReference type="Pfam" id="PF01351">
    <property type="entry name" value="RNase_HII"/>
    <property type="match status" value="1"/>
</dbReference>
<keyword evidence="19" id="KW-1185">Reference proteome</keyword>
<dbReference type="GO" id="GO:0043137">
    <property type="term" value="P:DNA replication, removal of RNA primer"/>
    <property type="evidence" value="ECO:0007669"/>
    <property type="project" value="TreeGrafter"/>
</dbReference>
<keyword evidence="13 14" id="KW-0464">Manganese</keyword>
<keyword evidence="12 14" id="KW-0378">Hydrolase</keyword>
<evidence type="ECO:0000256" key="16">
    <source>
        <dbReference type="RuleBase" id="RU003515"/>
    </source>
</evidence>
<evidence type="ECO:0000256" key="11">
    <source>
        <dbReference type="ARBA" id="ARBA00022759"/>
    </source>
</evidence>
<evidence type="ECO:0000256" key="6">
    <source>
        <dbReference type="ARBA" id="ARBA00012180"/>
    </source>
</evidence>
<keyword evidence="9 14" id="KW-0540">Nuclease</keyword>
<dbReference type="Gene3D" id="3.30.420.10">
    <property type="entry name" value="Ribonuclease H-like superfamily/Ribonuclease H"/>
    <property type="match status" value="1"/>
</dbReference>
<dbReference type="InterPro" id="IPR012337">
    <property type="entry name" value="RNaseH-like_sf"/>
</dbReference>
<gene>
    <name evidence="18" type="primary">MCYN0858</name>
    <name evidence="14" type="synonym">rnhB</name>
    <name evidence="18" type="ORF">NCTC10181_00549</name>
</gene>
<keyword evidence="8 14" id="KW-0963">Cytoplasm</keyword>
<dbReference type="NCBIfam" id="NF000595">
    <property type="entry name" value="PRK00015.1-3"/>
    <property type="match status" value="1"/>
</dbReference>
<dbReference type="Proteomes" id="UP000290985">
    <property type="component" value="Chromosome"/>
</dbReference>
<comment type="cofactor">
    <cofactor evidence="14 15">
        <name>Mn(2+)</name>
        <dbReference type="ChEBI" id="CHEBI:29035"/>
    </cofactor>
    <cofactor evidence="14 15">
        <name>Mg(2+)</name>
        <dbReference type="ChEBI" id="CHEBI:18420"/>
    </cofactor>
    <text evidence="14 15">Manganese or magnesium. Binds 1 divalent metal ion per monomer in the absence of substrate. May bind a second metal ion after substrate binding.</text>
</comment>
<comment type="cofactor">
    <cofactor evidence="2">
        <name>Mg(2+)</name>
        <dbReference type="ChEBI" id="CHEBI:18420"/>
    </cofactor>
</comment>